<dbReference type="AlphaFoldDB" id="A0A0S4JRY1"/>
<feature type="domain" description="DNA2/NAM7 helicase helicase" evidence="5">
    <location>
        <begin position="75"/>
        <end position="322"/>
    </location>
</feature>
<dbReference type="GO" id="GO:0005524">
    <property type="term" value="F:ATP binding"/>
    <property type="evidence" value="ECO:0007669"/>
    <property type="project" value="UniProtKB-KW"/>
</dbReference>
<dbReference type="PANTHER" id="PTHR10887">
    <property type="entry name" value="DNA2/NAM7 HELICASE FAMILY"/>
    <property type="match status" value="1"/>
</dbReference>
<dbReference type="InterPro" id="IPR041677">
    <property type="entry name" value="DNA2/NAM7_AAA_11"/>
</dbReference>
<dbReference type="GO" id="GO:0016787">
    <property type="term" value="F:hydrolase activity"/>
    <property type="evidence" value="ECO:0007669"/>
    <property type="project" value="UniProtKB-KW"/>
</dbReference>
<dbReference type="SUPFAM" id="SSF52540">
    <property type="entry name" value="P-loop containing nucleoside triphosphate hydrolases"/>
    <property type="match status" value="1"/>
</dbReference>
<gene>
    <name evidence="7" type="ORF">BSAL_35435</name>
</gene>
<dbReference type="InterPro" id="IPR045055">
    <property type="entry name" value="DNA2/NAM7-like"/>
</dbReference>
<feature type="domain" description="DNA2/NAM7 helicase-like C-terminal" evidence="6">
    <location>
        <begin position="333"/>
        <end position="525"/>
    </location>
</feature>
<dbReference type="InterPro" id="IPR041679">
    <property type="entry name" value="DNA2/NAM7-like_C"/>
</dbReference>
<evidence type="ECO:0000256" key="1">
    <source>
        <dbReference type="ARBA" id="ARBA00022741"/>
    </source>
</evidence>
<evidence type="ECO:0000256" key="3">
    <source>
        <dbReference type="ARBA" id="ARBA00022806"/>
    </source>
</evidence>
<evidence type="ECO:0000313" key="8">
    <source>
        <dbReference type="Proteomes" id="UP000051952"/>
    </source>
</evidence>
<keyword evidence="1" id="KW-0547">Nucleotide-binding</keyword>
<proteinExistence type="predicted"/>
<sequence>MIQFIGEIGSVTTSRRQLDALELLSKNTTLHNLLMHRDDVDKQQVQQALLARNNQKSLWDPSCTWNWSSPNARRLNDMQLAAVEMAMKNRVSLIQGPPGTGKTHTIAVLLHTYVNYFNAHDGRVLAAAPSNLATQLLAKKFVEIGEFGAKVSPICVLQCDESRHEKGSQEFNLTKGEVTSERDIFVRFSTAVLESTNLASIHSTIKSKRAFLVGPEDEAMLKKNCPPHHFPQLRSNKRQDSWVDFVNSCFRMLEKAARVFFTTCSGAANLQSKGLSFSLVVVDEAGKATQPDSFVATSILTDVTDATRVVLVGDHKQLRPQLATKGYENTSFGESLMERLDDFRFPLTMLEVQFRMHPNIRHVVSSLTYGGKLKDDPERVTARPIPFCCTSLIAQENLRDHVAFIDCNGREEKERHGTSFINHAESEVVFRLLEQLVHAEGTTIAVLSPYNGQVRRMREHFKQRAPSSNAKVTFCSVDASQGKEYDIVVLSLVRSSASLGFLKDERRFNVAISRAQHLLIVVGNKQSVIKAPMIEDFIALLSDEPQKVKRGPVKRPRSA</sequence>
<dbReference type="GO" id="GO:0005694">
    <property type="term" value="C:chromosome"/>
    <property type="evidence" value="ECO:0007669"/>
    <property type="project" value="UniProtKB-ARBA"/>
</dbReference>
<keyword evidence="2" id="KW-0378">Hydrolase</keyword>
<dbReference type="InterPro" id="IPR027417">
    <property type="entry name" value="P-loop_NTPase"/>
</dbReference>
<keyword evidence="3" id="KW-0347">Helicase</keyword>
<evidence type="ECO:0000313" key="7">
    <source>
        <dbReference type="EMBL" id="CUG92083.1"/>
    </source>
</evidence>
<dbReference type="PANTHER" id="PTHR10887:SF495">
    <property type="entry name" value="HELICASE SENATAXIN ISOFORM X1-RELATED"/>
    <property type="match status" value="1"/>
</dbReference>
<dbReference type="VEuPathDB" id="TriTrypDB:BSAL_35435"/>
<dbReference type="Pfam" id="PF13087">
    <property type="entry name" value="AAA_12"/>
    <property type="match status" value="1"/>
</dbReference>
<protein>
    <submittedName>
        <fullName evidence="7">Uncharacterized protein</fullName>
    </submittedName>
</protein>
<organism evidence="7 8">
    <name type="scientific">Bodo saltans</name>
    <name type="common">Flagellated protozoan</name>
    <dbReference type="NCBI Taxonomy" id="75058"/>
    <lineage>
        <taxon>Eukaryota</taxon>
        <taxon>Discoba</taxon>
        <taxon>Euglenozoa</taxon>
        <taxon>Kinetoplastea</taxon>
        <taxon>Metakinetoplastina</taxon>
        <taxon>Eubodonida</taxon>
        <taxon>Bodonidae</taxon>
        <taxon>Bodo</taxon>
    </lineage>
</organism>
<evidence type="ECO:0000259" key="6">
    <source>
        <dbReference type="Pfam" id="PF13087"/>
    </source>
</evidence>
<dbReference type="Gene3D" id="3.40.50.300">
    <property type="entry name" value="P-loop containing nucleotide triphosphate hydrolases"/>
    <property type="match status" value="2"/>
</dbReference>
<dbReference type="EMBL" id="CYKH01002004">
    <property type="protein sequence ID" value="CUG92083.1"/>
    <property type="molecule type" value="Genomic_DNA"/>
</dbReference>
<keyword evidence="4" id="KW-0067">ATP-binding</keyword>
<keyword evidence="8" id="KW-1185">Reference proteome</keyword>
<dbReference type="FunFam" id="3.40.50.300:FF:000326">
    <property type="entry name" value="P-loop containing nucleoside triphosphate hydrolase"/>
    <property type="match status" value="1"/>
</dbReference>
<accession>A0A0S4JRY1</accession>
<reference evidence="8" key="1">
    <citation type="submission" date="2015-09" db="EMBL/GenBank/DDBJ databases">
        <authorList>
            <consortium name="Pathogen Informatics"/>
        </authorList>
    </citation>
    <scope>NUCLEOTIDE SEQUENCE [LARGE SCALE GENOMIC DNA]</scope>
    <source>
        <strain evidence="8">Lake Konstanz</strain>
    </source>
</reference>
<evidence type="ECO:0000256" key="2">
    <source>
        <dbReference type="ARBA" id="ARBA00022801"/>
    </source>
</evidence>
<dbReference type="OrthoDB" id="2285229at2759"/>
<evidence type="ECO:0000259" key="5">
    <source>
        <dbReference type="Pfam" id="PF13086"/>
    </source>
</evidence>
<dbReference type="InterPro" id="IPR047187">
    <property type="entry name" value="SF1_C_Upf1"/>
</dbReference>
<dbReference type="Pfam" id="PF13086">
    <property type="entry name" value="AAA_11"/>
    <property type="match status" value="1"/>
</dbReference>
<dbReference type="OMA" id="ANQEPRI"/>
<evidence type="ECO:0000256" key="4">
    <source>
        <dbReference type="ARBA" id="ARBA00022840"/>
    </source>
</evidence>
<dbReference type="Proteomes" id="UP000051952">
    <property type="component" value="Unassembled WGS sequence"/>
</dbReference>
<dbReference type="CDD" id="cd18808">
    <property type="entry name" value="SF1_C_Upf1"/>
    <property type="match status" value="1"/>
</dbReference>
<name>A0A0S4JRY1_BODSA</name>
<dbReference type="GO" id="GO:0004386">
    <property type="term" value="F:helicase activity"/>
    <property type="evidence" value="ECO:0007669"/>
    <property type="project" value="UniProtKB-KW"/>
</dbReference>